<comment type="caution">
    <text evidence="2">The sequence shown here is derived from an EMBL/GenBank/DDBJ whole genome shotgun (WGS) entry which is preliminary data.</text>
</comment>
<dbReference type="InterPro" id="IPR050767">
    <property type="entry name" value="Sel1_AlgK"/>
</dbReference>
<dbReference type="Gene3D" id="1.25.40.10">
    <property type="entry name" value="Tetratricopeptide repeat domain"/>
    <property type="match status" value="1"/>
</dbReference>
<keyword evidence="3" id="KW-1185">Reference proteome</keyword>
<dbReference type="SUPFAM" id="SSF81901">
    <property type="entry name" value="HCP-like"/>
    <property type="match status" value="1"/>
</dbReference>
<evidence type="ECO:0000313" key="2">
    <source>
        <dbReference type="EMBL" id="GJQ13751.1"/>
    </source>
</evidence>
<comment type="similarity">
    <text evidence="1">Belongs to the sel-1 family.</text>
</comment>
<proteinExistence type="inferred from homology"/>
<accession>A0A9C7US76</accession>
<dbReference type="Proteomes" id="UP001061958">
    <property type="component" value="Unassembled WGS sequence"/>
</dbReference>
<dbReference type="GO" id="GO:0036503">
    <property type="term" value="P:ERAD pathway"/>
    <property type="evidence" value="ECO:0007669"/>
    <property type="project" value="TreeGrafter"/>
</dbReference>
<organism evidence="2 3">
    <name type="scientific">Galdieria partita</name>
    <dbReference type="NCBI Taxonomy" id="83374"/>
    <lineage>
        <taxon>Eukaryota</taxon>
        <taxon>Rhodophyta</taxon>
        <taxon>Bangiophyceae</taxon>
        <taxon>Galdieriales</taxon>
        <taxon>Galdieriaceae</taxon>
        <taxon>Galdieria</taxon>
    </lineage>
</organism>
<dbReference type="AlphaFoldDB" id="A0A9C7US76"/>
<evidence type="ECO:0000256" key="1">
    <source>
        <dbReference type="ARBA" id="ARBA00038101"/>
    </source>
</evidence>
<gene>
    <name evidence="2" type="ORF">GpartN1_g5542.t1</name>
</gene>
<dbReference type="OrthoDB" id="2384430at2759"/>
<dbReference type="GO" id="GO:0005789">
    <property type="term" value="C:endoplasmic reticulum membrane"/>
    <property type="evidence" value="ECO:0007669"/>
    <property type="project" value="TreeGrafter"/>
</dbReference>
<evidence type="ECO:0000313" key="3">
    <source>
        <dbReference type="Proteomes" id="UP001061958"/>
    </source>
</evidence>
<dbReference type="PANTHER" id="PTHR11102">
    <property type="entry name" value="SEL-1-LIKE PROTEIN"/>
    <property type="match status" value="1"/>
</dbReference>
<dbReference type="SMART" id="SM00671">
    <property type="entry name" value="SEL1"/>
    <property type="match status" value="2"/>
</dbReference>
<sequence>MKRAFYSLYSLSIWKRVSGRDFNPFDCFVRETSCCVTLMFRLLTPSSKWCYRSSHVTSRDNNAARGSSVSLIKSKLLKPKVVFKTAAEILHTDNDGHGKSAAQLADDLFDESKALMADSDKADTLRKRLEAAIDAGHLTAMKMLGSLFLSSTFSEDYSQLRGENLLEAAAAGGETDALYELAVQLRSGAVFGIAPGLDRIHRLLLKAADQGHEQAQLFLGILYITGELSGGEPCYEKAEHFLKASAASGLGLAQFILGVFVLRGWSPTAEMIIQSEDVRRVQTLRTQAIKLIESAASKNHKNAMQWLKALYDQEKLQEKQNSAAKKFPPAVKSEDSG</sequence>
<dbReference type="InterPro" id="IPR011990">
    <property type="entry name" value="TPR-like_helical_dom_sf"/>
</dbReference>
<reference evidence="2" key="1">
    <citation type="journal article" date="2022" name="Proc. Natl. Acad. Sci. U.S.A.">
        <title>Life cycle and functional genomics of the unicellular red alga Galdieria for elucidating algal and plant evolution and industrial use.</title>
        <authorList>
            <person name="Hirooka S."/>
            <person name="Itabashi T."/>
            <person name="Ichinose T.M."/>
            <person name="Onuma R."/>
            <person name="Fujiwara T."/>
            <person name="Yamashita S."/>
            <person name="Jong L.W."/>
            <person name="Tomita R."/>
            <person name="Iwane A.H."/>
            <person name="Miyagishima S.Y."/>
        </authorList>
    </citation>
    <scope>NUCLEOTIDE SEQUENCE</scope>
    <source>
        <strain evidence="2">NBRC 102759</strain>
    </source>
</reference>
<protein>
    <submittedName>
        <fullName evidence="2">Uncharacterized protein</fullName>
    </submittedName>
</protein>
<dbReference type="InterPro" id="IPR006597">
    <property type="entry name" value="Sel1-like"/>
</dbReference>
<reference evidence="2" key="2">
    <citation type="submission" date="2022-01" db="EMBL/GenBank/DDBJ databases">
        <authorList>
            <person name="Hirooka S."/>
            <person name="Miyagishima S.Y."/>
        </authorList>
    </citation>
    <scope>NUCLEOTIDE SEQUENCE</scope>
    <source>
        <strain evidence="2">NBRC 102759</strain>
    </source>
</reference>
<name>A0A9C7US76_9RHOD</name>
<dbReference type="EMBL" id="BQMJ01000047">
    <property type="protein sequence ID" value="GJQ13751.1"/>
    <property type="molecule type" value="Genomic_DNA"/>
</dbReference>
<dbReference type="PANTHER" id="PTHR11102:SF147">
    <property type="entry name" value="SEL1L ADAPTOR SUBUNIT OF ERAD E3 UBIQUITIN LIGASE"/>
    <property type="match status" value="1"/>
</dbReference>